<reference evidence="10 11" key="1">
    <citation type="journal article" date="2011" name="Genome Biol. Evol.">
        <title>Integration of the genetic map and genome assembly of fugu facilitates insights into distinct features of genome evolution in teleosts and mammals.</title>
        <authorList>
            <person name="Kai W."/>
            <person name="Kikuchi K."/>
            <person name="Tohari S."/>
            <person name="Chew A.K."/>
            <person name="Tay A."/>
            <person name="Fujiwara A."/>
            <person name="Hosoya S."/>
            <person name="Suetake H."/>
            <person name="Naruse K."/>
            <person name="Brenner S."/>
            <person name="Suzuki Y."/>
            <person name="Venkatesh B."/>
        </authorList>
    </citation>
    <scope>NUCLEOTIDE SEQUENCE [LARGE SCALE GENOMIC DNA]</scope>
</reference>
<proteinExistence type="inferred from homology"/>
<dbReference type="InterPro" id="IPR008271">
    <property type="entry name" value="Ser/Thr_kinase_AS"/>
</dbReference>
<name>H2V5R3_TAKRU</name>
<sequence>MFQVGPRRRMTLEDASGLDMATTRRNRDKLDKPDGDIPLKRLDSDDDIKRIYHFGRKLGQGGFGVVYEATHIETQTKWAIKEICRPEAGSWKVKMLEHEINILKQVNHAHIIHLQEVYNTSKMIYLVTELCVGGELKQLLLQRNFFTEDETKHIICCLADAVDYLHKRNIVHRDLKLENILVKNSIVDNNDKINIKVTDFGLSVQTNGLGIDHILTESCGTLTYMAPEIMSGRGYSHWCDVWSMGVIIYWLLCGEPPFVSKTKSKLLEEITEKGLRFKQSVWATTSDAAKKVLTCLLDVDPSYRMSPSQLLENPWITGDTGVPSTPCNVLEMMRQHLEEKDSAQTLEDSSLSSSEETSHVSEDSGAVSAESNHAKFSSGMDSSFSNTTTAKDGHRLQQNKFANSSEPSVPPQANPRQCPPGVKLPADPGVKRCAGTGQKTAPCVRKVSKRPSTSCKTKSEAHKASTMAKSNTPKQQNERP</sequence>
<dbReference type="InterPro" id="IPR017441">
    <property type="entry name" value="Protein_kinase_ATP_BS"/>
</dbReference>
<reference evidence="10" key="2">
    <citation type="submission" date="2025-08" db="UniProtKB">
        <authorList>
            <consortium name="Ensembl"/>
        </authorList>
    </citation>
    <scope>IDENTIFICATION</scope>
</reference>
<keyword evidence="2" id="KW-0808">Transferase</keyword>
<feature type="binding site" evidence="6">
    <location>
        <position position="81"/>
    </location>
    <ligand>
        <name>ATP</name>
        <dbReference type="ChEBI" id="CHEBI:30616"/>
    </ligand>
</feature>
<dbReference type="CDD" id="cd14097">
    <property type="entry name" value="STKc_STK33"/>
    <property type="match status" value="1"/>
</dbReference>
<evidence type="ECO:0000259" key="9">
    <source>
        <dbReference type="PROSITE" id="PS50011"/>
    </source>
</evidence>
<dbReference type="Pfam" id="PF00069">
    <property type="entry name" value="Pkinase"/>
    <property type="match status" value="1"/>
</dbReference>
<dbReference type="FunFam" id="3.30.200.20:FF:000315">
    <property type="entry name" value="Calcium-dependent protein kinase 3"/>
    <property type="match status" value="1"/>
</dbReference>
<dbReference type="Proteomes" id="UP000005226">
    <property type="component" value="Chromosome 13"/>
</dbReference>
<dbReference type="STRING" id="31033.ENSTRUP00000044547"/>
<feature type="compositionally biased region" description="Polar residues" evidence="8">
    <location>
        <begin position="467"/>
        <end position="480"/>
    </location>
</feature>
<organism evidence="10 11">
    <name type="scientific">Takifugu rubripes</name>
    <name type="common">Japanese pufferfish</name>
    <name type="synonym">Fugu rubripes</name>
    <dbReference type="NCBI Taxonomy" id="31033"/>
    <lineage>
        <taxon>Eukaryota</taxon>
        <taxon>Metazoa</taxon>
        <taxon>Chordata</taxon>
        <taxon>Craniata</taxon>
        <taxon>Vertebrata</taxon>
        <taxon>Euteleostomi</taxon>
        <taxon>Actinopterygii</taxon>
        <taxon>Neopterygii</taxon>
        <taxon>Teleostei</taxon>
        <taxon>Neoteleostei</taxon>
        <taxon>Acanthomorphata</taxon>
        <taxon>Eupercaria</taxon>
        <taxon>Tetraodontiformes</taxon>
        <taxon>Tetradontoidea</taxon>
        <taxon>Tetraodontidae</taxon>
        <taxon>Takifugu</taxon>
    </lineage>
</organism>
<dbReference type="Gene3D" id="1.10.510.10">
    <property type="entry name" value="Transferase(Phosphotransferase) domain 1"/>
    <property type="match status" value="1"/>
</dbReference>
<dbReference type="InterPro" id="IPR011009">
    <property type="entry name" value="Kinase-like_dom_sf"/>
</dbReference>
<gene>
    <name evidence="10" type="primary">stk33</name>
</gene>
<feature type="region of interest" description="Disordered" evidence="8">
    <location>
        <begin position="13"/>
        <end position="36"/>
    </location>
</feature>
<comment type="similarity">
    <text evidence="7">Belongs to the protein kinase superfamily.</text>
</comment>
<evidence type="ECO:0000256" key="2">
    <source>
        <dbReference type="ARBA" id="ARBA00022679"/>
    </source>
</evidence>
<dbReference type="GeneID" id="101064333"/>
<evidence type="ECO:0000256" key="1">
    <source>
        <dbReference type="ARBA" id="ARBA00022527"/>
    </source>
</evidence>
<evidence type="ECO:0000313" key="11">
    <source>
        <dbReference type="Proteomes" id="UP000005226"/>
    </source>
</evidence>
<dbReference type="FunFam" id="1.10.510.10:FF:000571">
    <property type="entry name" value="Maternal embryonic leucine zipper kinase"/>
    <property type="match status" value="1"/>
</dbReference>
<keyword evidence="3 6" id="KW-0547">Nucleotide-binding</keyword>
<evidence type="ECO:0000256" key="4">
    <source>
        <dbReference type="ARBA" id="ARBA00022777"/>
    </source>
</evidence>
<dbReference type="PANTHER" id="PTHR24347">
    <property type="entry name" value="SERINE/THREONINE-PROTEIN KINASE"/>
    <property type="match status" value="1"/>
</dbReference>
<reference evidence="10" key="3">
    <citation type="submission" date="2025-09" db="UniProtKB">
        <authorList>
            <consortium name="Ensembl"/>
        </authorList>
    </citation>
    <scope>IDENTIFICATION</scope>
</reference>
<evidence type="ECO:0000256" key="6">
    <source>
        <dbReference type="PROSITE-ProRule" id="PRU10141"/>
    </source>
</evidence>
<keyword evidence="1 7" id="KW-0723">Serine/threonine-protein kinase</keyword>
<dbReference type="Ensembl" id="ENSTRUT00000044697.3">
    <property type="protein sequence ID" value="ENSTRUP00000044547.3"/>
    <property type="gene ID" value="ENSTRUG00000017389.3"/>
</dbReference>
<feature type="region of interest" description="Disordered" evidence="8">
    <location>
        <begin position="339"/>
        <end position="480"/>
    </location>
</feature>
<evidence type="ECO:0000313" key="10">
    <source>
        <dbReference type="Ensembl" id="ENSTRUP00000044547.3"/>
    </source>
</evidence>
<dbReference type="PROSITE" id="PS00107">
    <property type="entry name" value="PROTEIN_KINASE_ATP"/>
    <property type="match status" value="1"/>
</dbReference>
<keyword evidence="4" id="KW-0418">Kinase</keyword>
<accession>H2V5R3</accession>
<dbReference type="GeneTree" id="ENSGT00940000159050"/>
<dbReference type="AlphaFoldDB" id="H2V5R3"/>
<protein>
    <submittedName>
        <fullName evidence="10">Serine/threonine kinase 33</fullName>
    </submittedName>
</protein>
<dbReference type="InParanoid" id="H2V5R3"/>
<dbReference type="GO" id="GO:0004674">
    <property type="term" value="F:protein serine/threonine kinase activity"/>
    <property type="evidence" value="ECO:0007669"/>
    <property type="project" value="UniProtKB-KW"/>
</dbReference>
<keyword evidence="11" id="KW-1185">Reference proteome</keyword>
<dbReference type="RefSeq" id="XP_029702531.1">
    <property type="nucleotide sequence ID" value="XM_029846671.1"/>
</dbReference>
<dbReference type="SUPFAM" id="SSF56112">
    <property type="entry name" value="Protein kinase-like (PK-like)"/>
    <property type="match status" value="1"/>
</dbReference>
<evidence type="ECO:0000256" key="7">
    <source>
        <dbReference type="RuleBase" id="RU000304"/>
    </source>
</evidence>
<dbReference type="PROSITE" id="PS50011">
    <property type="entry name" value="PROTEIN_KINASE_DOM"/>
    <property type="match status" value="1"/>
</dbReference>
<feature type="compositionally biased region" description="Low complexity" evidence="8">
    <location>
        <begin position="345"/>
        <end position="355"/>
    </location>
</feature>
<dbReference type="CTD" id="65975"/>
<keyword evidence="5 6" id="KW-0067">ATP-binding</keyword>
<evidence type="ECO:0000256" key="3">
    <source>
        <dbReference type="ARBA" id="ARBA00022741"/>
    </source>
</evidence>
<dbReference type="InterPro" id="IPR000719">
    <property type="entry name" value="Prot_kinase_dom"/>
</dbReference>
<dbReference type="PROSITE" id="PS00108">
    <property type="entry name" value="PROTEIN_KINASE_ST"/>
    <property type="match status" value="1"/>
</dbReference>
<feature type="compositionally biased region" description="Polar residues" evidence="8">
    <location>
        <begin position="369"/>
        <end position="407"/>
    </location>
</feature>
<dbReference type="OMA" id="TQPIWAT"/>
<dbReference type="GO" id="GO:0005524">
    <property type="term" value="F:ATP binding"/>
    <property type="evidence" value="ECO:0007669"/>
    <property type="project" value="UniProtKB-UniRule"/>
</dbReference>
<evidence type="ECO:0000256" key="5">
    <source>
        <dbReference type="ARBA" id="ARBA00022840"/>
    </source>
</evidence>
<dbReference type="eggNOG" id="KOG0032">
    <property type="taxonomic scope" value="Eukaryota"/>
</dbReference>
<evidence type="ECO:0000256" key="8">
    <source>
        <dbReference type="SAM" id="MobiDB-lite"/>
    </source>
</evidence>
<dbReference type="SMART" id="SM00220">
    <property type="entry name" value="S_TKc"/>
    <property type="match status" value="1"/>
</dbReference>
<feature type="domain" description="Protein kinase" evidence="9">
    <location>
        <begin position="52"/>
        <end position="316"/>
    </location>
</feature>